<comment type="caution">
    <text evidence="5">The sequence shown here is derived from an EMBL/GenBank/DDBJ whole genome shotgun (WGS) entry which is preliminary data.</text>
</comment>
<dbReference type="GO" id="GO:0006412">
    <property type="term" value="P:translation"/>
    <property type="evidence" value="ECO:0007669"/>
    <property type="project" value="UniProtKB-UniRule"/>
</dbReference>
<reference evidence="6" key="1">
    <citation type="submission" date="2017-09" db="EMBL/GenBank/DDBJ databases">
        <title>Depth-based differentiation of microbial function through sediment-hosted aquifers and enrichment of novel symbionts in the deep terrestrial subsurface.</title>
        <authorList>
            <person name="Probst A.J."/>
            <person name="Ladd B."/>
            <person name="Jarett J.K."/>
            <person name="Geller-Mcgrath D.E."/>
            <person name="Sieber C.M.K."/>
            <person name="Emerson J.B."/>
            <person name="Anantharaman K."/>
            <person name="Thomas B.C."/>
            <person name="Malmstrom R."/>
            <person name="Stieglmeier M."/>
            <person name="Klingl A."/>
            <person name="Woyke T."/>
            <person name="Ryan C.M."/>
            <person name="Banfield J.F."/>
        </authorList>
    </citation>
    <scope>NUCLEOTIDE SEQUENCE [LARGE SCALE GENOMIC DNA]</scope>
</reference>
<dbReference type="Gene3D" id="3.30.70.60">
    <property type="match status" value="1"/>
</dbReference>
<dbReference type="GO" id="GO:0005840">
    <property type="term" value="C:ribosome"/>
    <property type="evidence" value="ECO:0007669"/>
    <property type="project" value="UniProtKB-KW"/>
</dbReference>
<evidence type="ECO:0000256" key="3">
    <source>
        <dbReference type="HAMAP-Rule" id="MF_00360"/>
    </source>
</evidence>
<comment type="function">
    <text evidence="3">Binds together with bS18 to 16S ribosomal RNA.</text>
</comment>
<keyword evidence="3" id="KW-0694">RNA-binding</keyword>
<dbReference type="CDD" id="cd00473">
    <property type="entry name" value="bS6"/>
    <property type="match status" value="1"/>
</dbReference>
<keyword evidence="3" id="KW-0699">rRNA-binding</keyword>
<feature type="region of interest" description="Disordered" evidence="4">
    <location>
        <begin position="97"/>
        <end position="132"/>
    </location>
</feature>
<dbReference type="EMBL" id="PFEA01000044">
    <property type="protein sequence ID" value="PJE59687.1"/>
    <property type="molecule type" value="Genomic_DNA"/>
</dbReference>
<dbReference type="GO" id="GO:1990904">
    <property type="term" value="C:ribonucleoprotein complex"/>
    <property type="evidence" value="ECO:0007669"/>
    <property type="project" value="UniProtKB-KW"/>
</dbReference>
<dbReference type="InterPro" id="IPR014717">
    <property type="entry name" value="Transl_elong_EF1B/ribsomal_bS6"/>
</dbReference>
<gene>
    <name evidence="3" type="primary">rpsF</name>
    <name evidence="5" type="ORF">COU85_02325</name>
</gene>
<evidence type="ECO:0000313" key="6">
    <source>
        <dbReference type="Proteomes" id="UP000231086"/>
    </source>
</evidence>
<dbReference type="Proteomes" id="UP000231086">
    <property type="component" value="Unassembled WGS sequence"/>
</dbReference>
<name>A0A2M8KIF0_9BACT</name>
<dbReference type="GO" id="GO:0019843">
    <property type="term" value="F:rRNA binding"/>
    <property type="evidence" value="ECO:0007669"/>
    <property type="project" value="UniProtKB-UniRule"/>
</dbReference>
<dbReference type="Pfam" id="PF01250">
    <property type="entry name" value="Ribosomal_S6"/>
    <property type="match status" value="1"/>
</dbReference>
<evidence type="ECO:0000313" key="5">
    <source>
        <dbReference type="EMBL" id="PJE59687.1"/>
    </source>
</evidence>
<protein>
    <recommendedName>
        <fullName evidence="2 3">Small ribosomal subunit protein bS6</fullName>
    </recommendedName>
</protein>
<dbReference type="HAMAP" id="MF_00360">
    <property type="entry name" value="Ribosomal_bS6"/>
    <property type="match status" value="1"/>
</dbReference>
<evidence type="ECO:0000256" key="1">
    <source>
        <dbReference type="ARBA" id="ARBA00009512"/>
    </source>
</evidence>
<evidence type="ECO:0000256" key="2">
    <source>
        <dbReference type="ARBA" id="ARBA00035294"/>
    </source>
</evidence>
<dbReference type="AlphaFoldDB" id="A0A2M8KIF0"/>
<dbReference type="SUPFAM" id="SSF54995">
    <property type="entry name" value="Ribosomal protein S6"/>
    <property type="match status" value="1"/>
</dbReference>
<sequence>MYELTLLASPEISEDDLQKLTAAVKSFLLKHQAELKNEKLGRKQKLAYPIAKKEFGSLLSFDFQAENPEVLPELVREIKAQKQILRFLLITKPNKIKSSVPLPRPKPPVLEIKKKKSAAPPPTPEEKAKQLQEIDKKLDEILKD</sequence>
<accession>A0A2M8KIF0</accession>
<keyword evidence="3" id="KW-0687">Ribonucleoprotein</keyword>
<keyword evidence="3" id="KW-0689">Ribosomal protein</keyword>
<dbReference type="InterPro" id="IPR000529">
    <property type="entry name" value="Ribosomal_bS6"/>
</dbReference>
<proteinExistence type="inferred from homology"/>
<dbReference type="InterPro" id="IPR035980">
    <property type="entry name" value="Ribosomal_bS6_sf"/>
</dbReference>
<dbReference type="GO" id="GO:0003735">
    <property type="term" value="F:structural constituent of ribosome"/>
    <property type="evidence" value="ECO:0007669"/>
    <property type="project" value="InterPro"/>
</dbReference>
<evidence type="ECO:0000256" key="4">
    <source>
        <dbReference type="SAM" id="MobiDB-lite"/>
    </source>
</evidence>
<dbReference type="InterPro" id="IPR020814">
    <property type="entry name" value="Ribosomal_S6_plastid/chlpt"/>
</dbReference>
<comment type="similarity">
    <text evidence="1 3">Belongs to the bacterial ribosomal protein bS6 family.</text>
</comment>
<organism evidence="5 6">
    <name type="scientific">Candidatus Portnoybacteria bacterium CG10_big_fil_rev_8_21_14_0_10_44_7</name>
    <dbReference type="NCBI Taxonomy" id="1974816"/>
    <lineage>
        <taxon>Bacteria</taxon>
        <taxon>Candidatus Portnoyibacteriota</taxon>
    </lineage>
</organism>